<keyword evidence="9" id="KW-1185">Reference proteome</keyword>
<keyword evidence="6" id="KW-0472">Membrane</keyword>
<dbReference type="Pfam" id="PF03349">
    <property type="entry name" value="Toluene_X"/>
    <property type="match status" value="1"/>
</dbReference>
<evidence type="ECO:0000256" key="1">
    <source>
        <dbReference type="ARBA" id="ARBA00004571"/>
    </source>
</evidence>
<dbReference type="SUPFAM" id="SSF56935">
    <property type="entry name" value="Porins"/>
    <property type="match status" value="1"/>
</dbReference>
<comment type="subcellular location">
    <subcellularLocation>
        <location evidence="1">Cell outer membrane</location>
        <topology evidence="1">Multi-pass membrane protein</topology>
    </subcellularLocation>
</comment>
<evidence type="ECO:0000313" key="9">
    <source>
        <dbReference type="Proteomes" id="UP001597118"/>
    </source>
</evidence>
<evidence type="ECO:0000256" key="2">
    <source>
        <dbReference type="ARBA" id="ARBA00008163"/>
    </source>
</evidence>
<name>A0ABW4IH38_9SPHI</name>
<protein>
    <submittedName>
        <fullName evidence="8">OmpP1/FadL family transporter</fullName>
    </submittedName>
</protein>
<evidence type="ECO:0000256" key="4">
    <source>
        <dbReference type="ARBA" id="ARBA00022692"/>
    </source>
</evidence>
<gene>
    <name evidence="8" type="ORF">ACFSAH_19575</name>
</gene>
<reference evidence="9" key="1">
    <citation type="journal article" date="2019" name="Int. J. Syst. Evol. Microbiol.">
        <title>The Global Catalogue of Microorganisms (GCM) 10K type strain sequencing project: providing services to taxonomists for standard genome sequencing and annotation.</title>
        <authorList>
            <consortium name="The Broad Institute Genomics Platform"/>
            <consortium name="The Broad Institute Genome Sequencing Center for Infectious Disease"/>
            <person name="Wu L."/>
            <person name="Ma J."/>
        </authorList>
    </citation>
    <scope>NUCLEOTIDE SEQUENCE [LARGE SCALE GENOMIC DNA]</scope>
    <source>
        <strain evidence="9">CCUG 53762</strain>
    </source>
</reference>
<dbReference type="Proteomes" id="UP001597118">
    <property type="component" value="Unassembled WGS sequence"/>
</dbReference>
<dbReference type="EMBL" id="JBHUDG010000051">
    <property type="protein sequence ID" value="MFD1632081.1"/>
    <property type="molecule type" value="Genomic_DNA"/>
</dbReference>
<comment type="caution">
    <text evidence="8">The sequence shown here is derived from an EMBL/GenBank/DDBJ whole genome shotgun (WGS) entry which is preliminary data.</text>
</comment>
<dbReference type="PANTHER" id="PTHR35093">
    <property type="entry name" value="OUTER MEMBRANE PROTEIN NMB0088-RELATED"/>
    <property type="match status" value="1"/>
</dbReference>
<evidence type="ECO:0000313" key="8">
    <source>
        <dbReference type="EMBL" id="MFD1632081.1"/>
    </source>
</evidence>
<proteinExistence type="inferred from homology"/>
<keyword evidence="4" id="KW-0812">Transmembrane</keyword>
<organism evidence="8 9">
    <name type="scientific">Pseudopedobacter beijingensis</name>
    <dbReference type="NCBI Taxonomy" id="1207056"/>
    <lineage>
        <taxon>Bacteria</taxon>
        <taxon>Pseudomonadati</taxon>
        <taxon>Bacteroidota</taxon>
        <taxon>Sphingobacteriia</taxon>
        <taxon>Sphingobacteriales</taxon>
        <taxon>Sphingobacteriaceae</taxon>
        <taxon>Pseudopedobacter</taxon>
    </lineage>
</organism>
<dbReference type="PANTHER" id="PTHR35093:SF8">
    <property type="entry name" value="OUTER MEMBRANE PROTEIN NMB0088-RELATED"/>
    <property type="match status" value="1"/>
</dbReference>
<keyword evidence="7" id="KW-0998">Cell outer membrane</keyword>
<comment type="similarity">
    <text evidence="2">Belongs to the OmpP1/FadL family.</text>
</comment>
<dbReference type="RefSeq" id="WP_379664402.1">
    <property type="nucleotide sequence ID" value="NZ_JBHUDG010000051.1"/>
</dbReference>
<sequence>MDIKKILSIALIGGLTQHAFAQYTEDAFNFSRTETSTTARFSALGGQQTSMGGDLSSIYGNPAGLGMFSRSEFGFSIGLNSYKNNHTFLGNTGTDNVFNPTINNIGIVLHSPVSKYSGDTKKGLVAVSYGIGYQKNNYFKNELNLAGRTDNNGLSDFFADQANLDGAIDPTKLGSETIFGAYHGFLIDRSGNSYVPNTYTDSDQSINVMRKGGQSNIDLSFGLNFSNQVYIGAGLGIASVNYKSRETLLDNGDFLYDIDNPITPAPPAGQPQYPEFNPRRSYNANFYRNYDTEGAGVNFKLGAIIKPVDEFRIGFSFESPTYYDLTDNYYESLSYVSPYNERIYREENFPMTYNLRTPLKLNGGISYIIGNKGFLSADINYSDYSTAKFSSNLKGTDRNVNDGIQQSYKDVVNFGVGGEFKVSNEFAVRAGYRYLADPYNTKISNNDNAINRYSGGFGYKVGTYSIDAAVMVYDSKDGYNNYTLSTGDQPYADISKTTTRFSITFGARF</sequence>
<dbReference type="InterPro" id="IPR005017">
    <property type="entry name" value="OMPP1/FadL/TodX"/>
</dbReference>
<keyword evidence="3" id="KW-1134">Transmembrane beta strand</keyword>
<evidence type="ECO:0000256" key="6">
    <source>
        <dbReference type="ARBA" id="ARBA00023136"/>
    </source>
</evidence>
<evidence type="ECO:0000256" key="5">
    <source>
        <dbReference type="ARBA" id="ARBA00022729"/>
    </source>
</evidence>
<evidence type="ECO:0000256" key="7">
    <source>
        <dbReference type="ARBA" id="ARBA00023237"/>
    </source>
</evidence>
<dbReference type="Gene3D" id="2.40.160.60">
    <property type="entry name" value="Outer membrane protein transport protein (OMPP1/FadL/TodX)"/>
    <property type="match status" value="1"/>
</dbReference>
<evidence type="ECO:0000256" key="3">
    <source>
        <dbReference type="ARBA" id="ARBA00022452"/>
    </source>
</evidence>
<accession>A0ABW4IH38</accession>
<keyword evidence="5" id="KW-0732">Signal</keyword>